<gene>
    <name evidence="1" type="ORF">FHG89_19840</name>
</gene>
<sequence length="287" mass="31187">MRRPAPRSMSVLLPDGRSLDMAIRPSDTAESAEITLIEPLHPRFFDECPICGDPATEDEHLPPKRLGGRVMTRTCAPCNNRLGSYVEADLVDWFEDAITIPYFRSGGVRGRRRSGRILIRSTPEGEFVLVIDGSSHPDIAAMLASGDVDLEASRPDRNRYSIALLKQAYLGACLKFGVLEDEGVAQVRRDLLAARDAGGKDDVPPSALALGLTVLRHYQPVELAAPPVVRAVLHKATGPIDGVFLAGRVFVSWSSTLGREAPAPIPRLNRRLNLGAAQQGKVISVNR</sequence>
<keyword evidence="1" id="KW-0255">Endonuclease</keyword>
<dbReference type="EMBL" id="VDFY01000180">
    <property type="protein sequence ID" value="TNH26839.1"/>
    <property type="molecule type" value="Genomic_DNA"/>
</dbReference>
<protein>
    <submittedName>
        <fullName evidence="1">HNH endonuclease</fullName>
    </submittedName>
</protein>
<proteinExistence type="predicted"/>
<keyword evidence="2" id="KW-1185">Reference proteome</keyword>
<dbReference type="OrthoDB" id="3353854at2"/>
<comment type="caution">
    <text evidence="1">The sequence shown here is derived from an EMBL/GenBank/DDBJ whole genome shotgun (WGS) entry which is preliminary data.</text>
</comment>
<dbReference type="GO" id="GO:0004519">
    <property type="term" value="F:endonuclease activity"/>
    <property type="evidence" value="ECO:0007669"/>
    <property type="project" value="UniProtKB-KW"/>
</dbReference>
<keyword evidence="1" id="KW-0540">Nuclease</keyword>
<dbReference type="Proteomes" id="UP000306145">
    <property type="component" value="Unassembled WGS sequence"/>
</dbReference>
<keyword evidence="1" id="KW-0378">Hydrolase</keyword>
<reference evidence="1 2" key="1">
    <citation type="submission" date="2019-06" db="EMBL/GenBank/DDBJ databases">
        <title>Micromonospora ordensis sp. nov., isolated from deep marine sediment.</title>
        <authorList>
            <person name="Veyisoglu A."/>
            <person name="Carro L."/>
            <person name="Klenk H.-P."/>
            <person name="Sahin N."/>
        </authorList>
    </citation>
    <scope>NUCLEOTIDE SEQUENCE [LARGE SCALE GENOMIC DNA]</scope>
    <source>
        <strain evidence="1 2">S2509</strain>
    </source>
</reference>
<evidence type="ECO:0000313" key="1">
    <source>
        <dbReference type="EMBL" id="TNH26839.1"/>
    </source>
</evidence>
<dbReference type="AlphaFoldDB" id="A0A5C4QKV0"/>
<organism evidence="1 2">
    <name type="scientific">Micromonospora orduensis</name>
    <dbReference type="NCBI Taxonomy" id="1420891"/>
    <lineage>
        <taxon>Bacteria</taxon>
        <taxon>Bacillati</taxon>
        <taxon>Actinomycetota</taxon>
        <taxon>Actinomycetes</taxon>
        <taxon>Micromonosporales</taxon>
        <taxon>Micromonosporaceae</taxon>
        <taxon>Micromonospora</taxon>
    </lineage>
</organism>
<accession>A0A5C4QKV0</accession>
<name>A0A5C4QKV0_9ACTN</name>
<evidence type="ECO:0000313" key="2">
    <source>
        <dbReference type="Proteomes" id="UP000306145"/>
    </source>
</evidence>